<protein>
    <submittedName>
        <fullName evidence="4">TetR family transcriptional regulator</fullName>
    </submittedName>
</protein>
<dbReference type="RefSeq" id="WP_204718620.1">
    <property type="nucleotide sequence ID" value="NZ_JAFFGU010000011.1"/>
</dbReference>
<dbReference type="GO" id="GO:0000976">
    <property type="term" value="F:transcription cis-regulatory region binding"/>
    <property type="evidence" value="ECO:0007669"/>
    <property type="project" value="TreeGrafter"/>
</dbReference>
<dbReference type="Gene3D" id="1.10.357.10">
    <property type="entry name" value="Tetracycline Repressor, domain 2"/>
    <property type="match status" value="1"/>
</dbReference>
<dbReference type="Pfam" id="PF00440">
    <property type="entry name" value="TetR_N"/>
    <property type="match status" value="1"/>
</dbReference>
<name>A0AAW4G9F8_GORRU</name>
<dbReference type="InterPro" id="IPR009057">
    <property type="entry name" value="Homeodomain-like_sf"/>
</dbReference>
<dbReference type="InterPro" id="IPR050109">
    <property type="entry name" value="HTH-type_TetR-like_transc_reg"/>
</dbReference>
<evidence type="ECO:0000313" key="4">
    <source>
        <dbReference type="EMBL" id="MBM7279755.1"/>
    </source>
</evidence>
<organism evidence="4 5">
    <name type="scientific">Gordonia rubripertincta</name>
    <name type="common">Rhodococcus corallinus</name>
    <dbReference type="NCBI Taxonomy" id="36822"/>
    <lineage>
        <taxon>Bacteria</taxon>
        <taxon>Bacillati</taxon>
        <taxon>Actinomycetota</taxon>
        <taxon>Actinomycetes</taxon>
        <taxon>Mycobacteriales</taxon>
        <taxon>Gordoniaceae</taxon>
        <taxon>Gordonia</taxon>
    </lineage>
</organism>
<dbReference type="AlphaFoldDB" id="A0AAW4G9F8"/>
<dbReference type="PROSITE" id="PS50977">
    <property type="entry name" value="HTH_TETR_2"/>
    <property type="match status" value="1"/>
</dbReference>
<dbReference type="PRINTS" id="PR00455">
    <property type="entry name" value="HTHTETR"/>
</dbReference>
<gene>
    <name evidence="4" type="ORF">JTZ10_18580</name>
</gene>
<dbReference type="Proteomes" id="UP001195196">
    <property type="component" value="Unassembled WGS sequence"/>
</dbReference>
<evidence type="ECO:0000313" key="5">
    <source>
        <dbReference type="Proteomes" id="UP001195196"/>
    </source>
</evidence>
<accession>A0AAW4G9F8</accession>
<reference evidence="4" key="1">
    <citation type="submission" date="2021-02" db="EMBL/GenBank/DDBJ databases">
        <title>Taxonomy, biology and ecology of Rhodococcus bacteria occurring in California pistachio and other woody hosts as revealed by genome sequence analyses.</title>
        <authorList>
            <person name="Riely B."/>
            <person name="Gai Y."/>
        </authorList>
    </citation>
    <scope>NUCLEOTIDE SEQUENCE</scope>
    <source>
        <strain evidence="4">BP-295</strain>
    </source>
</reference>
<evidence type="ECO:0000256" key="2">
    <source>
        <dbReference type="PROSITE-ProRule" id="PRU00335"/>
    </source>
</evidence>
<sequence length="213" mass="23203">MPRIQAPTVAEHRRQQEQAILAGAKAILAETGEAPTLAAVGKRVGLARSSVYQYYSSSEQLVGAVLADLLPSWDRFVRDRVGAQTEPGQQIWGYICANVELFVGSEQAVANALVRIVDPSVLQEPMQRFHRELQEPLVEALTAHGEERPLEVAQLIDSMIVQACRSLGAEHSENPPRTPSTADGAEITAMIRRMIGGYLGLPDDRPGSVQRKA</sequence>
<proteinExistence type="predicted"/>
<feature type="domain" description="HTH tetR-type" evidence="3">
    <location>
        <begin position="14"/>
        <end position="73"/>
    </location>
</feature>
<comment type="caution">
    <text evidence="4">The sequence shown here is derived from an EMBL/GenBank/DDBJ whole genome shotgun (WGS) entry which is preliminary data.</text>
</comment>
<dbReference type="PANTHER" id="PTHR30055:SF226">
    <property type="entry name" value="HTH-TYPE TRANSCRIPTIONAL REGULATOR PKSA"/>
    <property type="match status" value="1"/>
</dbReference>
<dbReference type="InterPro" id="IPR001647">
    <property type="entry name" value="HTH_TetR"/>
</dbReference>
<evidence type="ECO:0000256" key="1">
    <source>
        <dbReference type="ARBA" id="ARBA00023125"/>
    </source>
</evidence>
<dbReference type="EMBL" id="JAFFGU010000011">
    <property type="protein sequence ID" value="MBM7279755.1"/>
    <property type="molecule type" value="Genomic_DNA"/>
</dbReference>
<dbReference type="PANTHER" id="PTHR30055">
    <property type="entry name" value="HTH-TYPE TRANSCRIPTIONAL REGULATOR RUTR"/>
    <property type="match status" value="1"/>
</dbReference>
<dbReference type="GO" id="GO:0003700">
    <property type="term" value="F:DNA-binding transcription factor activity"/>
    <property type="evidence" value="ECO:0007669"/>
    <property type="project" value="TreeGrafter"/>
</dbReference>
<dbReference type="SUPFAM" id="SSF46689">
    <property type="entry name" value="Homeodomain-like"/>
    <property type="match status" value="1"/>
</dbReference>
<feature type="DNA-binding region" description="H-T-H motif" evidence="2">
    <location>
        <begin position="36"/>
        <end position="55"/>
    </location>
</feature>
<evidence type="ECO:0000259" key="3">
    <source>
        <dbReference type="PROSITE" id="PS50977"/>
    </source>
</evidence>
<keyword evidence="1 2" id="KW-0238">DNA-binding</keyword>